<feature type="transmembrane region" description="Helical" evidence="10">
    <location>
        <begin position="168"/>
        <end position="191"/>
    </location>
</feature>
<dbReference type="PANTHER" id="PTHR46157:SF4">
    <property type="entry name" value="K(+) EFFLUX ANTIPORTER 3, CHLOROPLASTIC"/>
    <property type="match status" value="1"/>
</dbReference>
<feature type="transmembrane region" description="Helical" evidence="10">
    <location>
        <begin position="203"/>
        <end position="223"/>
    </location>
</feature>
<keyword evidence="9 10" id="KW-0472">Membrane</keyword>
<feature type="transmembrane region" description="Helical" evidence="10">
    <location>
        <begin position="379"/>
        <end position="397"/>
    </location>
</feature>
<feature type="transmembrane region" description="Helical" evidence="10">
    <location>
        <begin position="316"/>
        <end position="338"/>
    </location>
</feature>
<feature type="transmembrane region" description="Helical" evidence="10">
    <location>
        <begin position="26"/>
        <end position="45"/>
    </location>
</feature>
<evidence type="ECO:0000256" key="5">
    <source>
        <dbReference type="ARBA" id="ARBA00022692"/>
    </source>
</evidence>
<dbReference type="PROSITE" id="PS51202">
    <property type="entry name" value="RCK_C"/>
    <property type="match status" value="1"/>
</dbReference>
<evidence type="ECO:0000256" key="3">
    <source>
        <dbReference type="ARBA" id="ARBA00022449"/>
    </source>
</evidence>
<reference evidence="13" key="1">
    <citation type="submission" date="2018-06" db="EMBL/GenBank/DDBJ databases">
        <authorList>
            <person name="Zhirakovskaya E."/>
        </authorList>
    </citation>
    <scope>NUCLEOTIDE SEQUENCE</scope>
</reference>
<comment type="subcellular location">
    <subcellularLocation>
        <location evidence="1">Membrane</location>
        <topology evidence="1">Multi-pass membrane protein</topology>
    </subcellularLocation>
</comment>
<evidence type="ECO:0000256" key="10">
    <source>
        <dbReference type="SAM" id="Phobius"/>
    </source>
</evidence>
<organism evidence="13">
    <name type="scientific">hydrothermal vent metagenome</name>
    <dbReference type="NCBI Taxonomy" id="652676"/>
    <lineage>
        <taxon>unclassified sequences</taxon>
        <taxon>metagenomes</taxon>
        <taxon>ecological metagenomes</taxon>
    </lineage>
</organism>
<dbReference type="SUPFAM" id="SSF116726">
    <property type="entry name" value="TrkA C-terminal domain-like"/>
    <property type="match status" value="1"/>
</dbReference>
<accession>A0A3B0Y573</accession>
<feature type="domain" description="RCK N-terminal" evidence="11">
    <location>
        <begin position="429"/>
        <end position="546"/>
    </location>
</feature>
<feature type="domain" description="RCK C-terminal" evidence="12">
    <location>
        <begin position="595"/>
        <end position="678"/>
    </location>
</feature>
<dbReference type="InterPro" id="IPR036291">
    <property type="entry name" value="NAD(P)-bd_dom_sf"/>
</dbReference>
<dbReference type="InterPro" id="IPR006153">
    <property type="entry name" value="Cation/H_exchanger_TM"/>
</dbReference>
<dbReference type="Gene3D" id="3.40.50.720">
    <property type="entry name" value="NAD(P)-binding Rossmann-like Domain"/>
    <property type="match status" value="1"/>
</dbReference>
<evidence type="ECO:0000256" key="7">
    <source>
        <dbReference type="ARBA" id="ARBA00022989"/>
    </source>
</evidence>
<name>A0A3B0Y573_9ZZZZ</name>
<evidence type="ECO:0000256" key="4">
    <source>
        <dbReference type="ARBA" id="ARBA00022538"/>
    </source>
</evidence>
<feature type="transmembrane region" description="Helical" evidence="10">
    <location>
        <begin position="52"/>
        <end position="70"/>
    </location>
</feature>
<dbReference type="PANTHER" id="PTHR46157">
    <property type="entry name" value="K(+) EFFLUX ANTIPORTER 3, CHLOROPLASTIC"/>
    <property type="match status" value="1"/>
</dbReference>
<keyword evidence="8" id="KW-0406">Ion transport</keyword>
<evidence type="ECO:0000256" key="6">
    <source>
        <dbReference type="ARBA" id="ARBA00022958"/>
    </source>
</evidence>
<dbReference type="GO" id="GO:0005886">
    <property type="term" value="C:plasma membrane"/>
    <property type="evidence" value="ECO:0007669"/>
    <property type="project" value="TreeGrafter"/>
</dbReference>
<keyword evidence="3" id="KW-0050">Antiport</keyword>
<dbReference type="GO" id="GO:0008324">
    <property type="term" value="F:monoatomic cation transmembrane transporter activity"/>
    <property type="evidence" value="ECO:0007669"/>
    <property type="project" value="InterPro"/>
</dbReference>
<feature type="transmembrane region" description="Helical" evidence="10">
    <location>
        <begin position="107"/>
        <end position="127"/>
    </location>
</feature>
<feature type="transmembrane region" description="Helical" evidence="10">
    <location>
        <begin position="133"/>
        <end position="156"/>
    </location>
</feature>
<dbReference type="Pfam" id="PF02254">
    <property type="entry name" value="TrkA_N"/>
    <property type="match status" value="1"/>
</dbReference>
<evidence type="ECO:0000259" key="12">
    <source>
        <dbReference type="PROSITE" id="PS51202"/>
    </source>
</evidence>
<feature type="transmembrane region" description="Helical" evidence="10">
    <location>
        <begin position="235"/>
        <end position="252"/>
    </location>
</feature>
<dbReference type="PROSITE" id="PS51201">
    <property type="entry name" value="RCK_N"/>
    <property type="match status" value="1"/>
</dbReference>
<dbReference type="Gene3D" id="1.20.1530.20">
    <property type="match status" value="1"/>
</dbReference>
<gene>
    <name evidence="13" type="ORF">MNBD_GAMMA12-2993</name>
</gene>
<evidence type="ECO:0000256" key="8">
    <source>
        <dbReference type="ARBA" id="ARBA00023065"/>
    </source>
</evidence>
<keyword evidence="2" id="KW-0813">Transport</keyword>
<keyword evidence="7 10" id="KW-1133">Transmembrane helix</keyword>
<dbReference type="SUPFAM" id="SSF51735">
    <property type="entry name" value="NAD(P)-binding Rossmann-fold domains"/>
    <property type="match status" value="1"/>
</dbReference>
<dbReference type="InterPro" id="IPR038770">
    <property type="entry name" value="Na+/solute_symporter_sf"/>
</dbReference>
<sequence length="679" mass="74744">MTLSYTLLYANNQNQLHKLIGGMDNTFNAILILLAFSVVAVALFRRMNFPSLLAYLFVGIVVARHVPGLTENTEQIQHLAEYGVVFLLFTVGLELPLHQLFAMKYTVLGLGGLQVLVTTIVAAFISMSYGADLTTAIIIGGVIALSSTAIVIKQLNEQLEISSRHGNIAIGILIFQDLAVIPFLILIPQLGDGGSDMLSSLSLAFLKGLIAIVLMLAIGRWLLRPLFREIASVRSNELFMLTVLLVTLTASWSTHLLILSPALGAFIAGVMLSETEFRHQIEANIKPFRDILLGLFFITIGMQLDLQVVLNYWQSILLAVLVLIILKTVIIAVLAIVFKQDTGVAVRSGLVLAQGGEFGFAIISLALKDSIIDSLTAQIILAITIMSMIVAPFLIRLNGPLVKSLMSGSYVARRKHYYAKIKDRADTLQGHVVICGYGRVGQNISRFLDIESIPYIALEVDPHVVKEASEAGDSVYFGDATNAEILKLANMNSARAVVLGFNHQKSTEKILEQIRNLNKDIPILVRTSDDSGFETLLNMGATEVVPAKLEASLALITHLFILLDFPRDRIHARINSVRADHYRILRDIFHETEPGSIEQALETRQELRCISLPHHAKAVGKSLSELGLEKHKVKMVSIRREEGKITNPGKDMVLYEYDVVVLRGQPEDIEHVEGIILNG</sequence>
<dbReference type="GO" id="GO:0015297">
    <property type="term" value="F:antiporter activity"/>
    <property type="evidence" value="ECO:0007669"/>
    <property type="project" value="UniProtKB-KW"/>
</dbReference>
<keyword evidence="5 10" id="KW-0812">Transmembrane</keyword>
<evidence type="ECO:0000259" key="11">
    <source>
        <dbReference type="PROSITE" id="PS51201"/>
    </source>
</evidence>
<keyword evidence="4" id="KW-0633">Potassium transport</keyword>
<evidence type="ECO:0000256" key="9">
    <source>
        <dbReference type="ARBA" id="ARBA00023136"/>
    </source>
</evidence>
<feature type="transmembrane region" description="Helical" evidence="10">
    <location>
        <begin position="76"/>
        <end position="95"/>
    </location>
</feature>
<protein>
    <submittedName>
        <fullName evidence="13">Inner membrane protein, KefB/KefC family</fullName>
    </submittedName>
</protein>
<dbReference type="InterPro" id="IPR036721">
    <property type="entry name" value="RCK_C_sf"/>
</dbReference>
<dbReference type="InterPro" id="IPR003148">
    <property type="entry name" value="RCK_N"/>
</dbReference>
<feature type="transmembrane region" description="Helical" evidence="10">
    <location>
        <begin position="350"/>
        <end position="367"/>
    </location>
</feature>
<proteinExistence type="predicted"/>
<dbReference type="Pfam" id="PF02080">
    <property type="entry name" value="TrkA_C"/>
    <property type="match status" value="1"/>
</dbReference>
<dbReference type="GO" id="GO:1902600">
    <property type="term" value="P:proton transmembrane transport"/>
    <property type="evidence" value="ECO:0007669"/>
    <property type="project" value="InterPro"/>
</dbReference>
<dbReference type="GO" id="GO:0006813">
    <property type="term" value="P:potassium ion transport"/>
    <property type="evidence" value="ECO:0007669"/>
    <property type="project" value="UniProtKB-KW"/>
</dbReference>
<dbReference type="Gene3D" id="3.30.70.1450">
    <property type="entry name" value="Regulator of K+ conductance, C-terminal domain"/>
    <property type="match status" value="1"/>
</dbReference>
<evidence type="ECO:0000256" key="2">
    <source>
        <dbReference type="ARBA" id="ARBA00022448"/>
    </source>
</evidence>
<dbReference type="InterPro" id="IPR006037">
    <property type="entry name" value="RCK_C"/>
</dbReference>
<dbReference type="EMBL" id="UOFL01000034">
    <property type="protein sequence ID" value="VAW71990.1"/>
    <property type="molecule type" value="Genomic_DNA"/>
</dbReference>
<dbReference type="AlphaFoldDB" id="A0A3B0Y573"/>
<keyword evidence="6" id="KW-0630">Potassium</keyword>
<dbReference type="Pfam" id="PF00999">
    <property type="entry name" value="Na_H_Exchanger"/>
    <property type="match status" value="1"/>
</dbReference>
<evidence type="ECO:0000313" key="13">
    <source>
        <dbReference type="EMBL" id="VAW71990.1"/>
    </source>
</evidence>
<evidence type="ECO:0000256" key="1">
    <source>
        <dbReference type="ARBA" id="ARBA00004141"/>
    </source>
</evidence>